<feature type="region of interest" description="Disordered" evidence="1">
    <location>
        <begin position="379"/>
        <end position="402"/>
    </location>
</feature>
<dbReference type="EMBL" id="WJXW01000020">
    <property type="protein sequence ID" value="KAF9728474.1"/>
    <property type="molecule type" value="Genomic_DNA"/>
</dbReference>
<dbReference type="OrthoDB" id="5244761at2759"/>
<dbReference type="InterPro" id="IPR053181">
    <property type="entry name" value="EcdB-like_regulator"/>
</dbReference>
<dbReference type="AlphaFoldDB" id="A0A9P6G3V2"/>
<organism evidence="2 3">
    <name type="scientific">Paraphaeosphaeria minitans</name>
    <dbReference type="NCBI Taxonomy" id="565426"/>
    <lineage>
        <taxon>Eukaryota</taxon>
        <taxon>Fungi</taxon>
        <taxon>Dikarya</taxon>
        <taxon>Ascomycota</taxon>
        <taxon>Pezizomycotina</taxon>
        <taxon>Dothideomycetes</taxon>
        <taxon>Pleosporomycetidae</taxon>
        <taxon>Pleosporales</taxon>
        <taxon>Massarineae</taxon>
        <taxon>Didymosphaeriaceae</taxon>
        <taxon>Paraphaeosphaeria</taxon>
    </lineage>
</organism>
<accession>A0A9P6G3V2</accession>
<keyword evidence="3" id="KW-1185">Reference proteome</keyword>
<dbReference type="CDD" id="cd12148">
    <property type="entry name" value="fungal_TF_MHR"/>
    <property type="match status" value="1"/>
</dbReference>
<dbReference type="Proteomes" id="UP000756921">
    <property type="component" value="Unassembled WGS sequence"/>
</dbReference>
<dbReference type="PANTHER" id="PTHR47785:SF4">
    <property type="entry name" value="ZN(II)2CYS6 TRANSCRIPTION FACTOR (EUROFUNG)"/>
    <property type="match status" value="1"/>
</dbReference>
<feature type="region of interest" description="Disordered" evidence="1">
    <location>
        <begin position="1"/>
        <end position="44"/>
    </location>
</feature>
<dbReference type="PANTHER" id="PTHR47785">
    <property type="entry name" value="ZN(II)2CYS6 TRANSCRIPTION FACTOR (EUROFUNG)-RELATED-RELATED"/>
    <property type="match status" value="1"/>
</dbReference>
<sequence>MFREFEEQYSPDAKVASGASPTVHQLNPGIKRKRSSSAFGEPSSPRAAIERSLRNAIVLLVLALGKVCSYKHGVLPHPQSDKGLHTSGAWGSFNHCSNSNFNSDTSDDCRPRNIDLLPGMAYFAYATDILGNQPGGHTVVHAQAMILAALYIGQFARVLESWSWINSACRVIVVLIKADYMKLHREFYFSGKDKTSLTPKERHRLNLVLCAYWTCVQLESDILAELSTLPSSNVTQYQNDIMYPANVYDYLPMNGKQTMTVAQTEHKLKEDSDMMIYSSQIWLRVILNEAQNALYDASGNKSFDPNNVNDVSDHAKTHIEVLESWRRVLPPHLAWDDEEPPPTNANIARLRAKYYGALYVILRPYLRIATHHIAYPLSHQTSHRGGQSSQHSPPVVSEDIGTPADRGVQTVELTHEQRKISAIANQCIDAAIRSTVAFDRIGAPNDRPYERYEMQRTSRLVVTNIFGTLHAQFGNMLVLAAVYKSRLYPYLPPNHKLTPDTLNALFKRTIYVLGEIAPNSPILKLDLDILENVWKQLNLPVS</sequence>
<comment type="caution">
    <text evidence="2">The sequence shown here is derived from an EMBL/GenBank/DDBJ whole genome shotgun (WGS) entry which is preliminary data.</text>
</comment>
<gene>
    <name evidence="2" type="ORF">PMIN01_13607</name>
</gene>
<feature type="compositionally biased region" description="Polar residues" evidence="1">
    <location>
        <begin position="379"/>
        <end position="392"/>
    </location>
</feature>
<evidence type="ECO:0000256" key="1">
    <source>
        <dbReference type="SAM" id="MobiDB-lite"/>
    </source>
</evidence>
<name>A0A9P6G3V2_9PLEO</name>
<evidence type="ECO:0000313" key="2">
    <source>
        <dbReference type="EMBL" id="KAF9728474.1"/>
    </source>
</evidence>
<evidence type="ECO:0000313" key="3">
    <source>
        <dbReference type="Proteomes" id="UP000756921"/>
    </source>
</evidence>
<protein>
    <submittedName>
        <fullName evidence="2">Uncharacterized protein</fullName>
    </submittedName>
</protein>
<reference evidence="2" key="1">
    <citation type="journal article" date="2020" name="Mol. Plant Microbe Interact.">
        <title>Genome Sequence of the Biocontrol Agent Coniothyrium minitans strain Conio (IMI 134523).</title>
        <authorList>
            <person name="Patel D."/>
            <person name="Shittu T.A."/>
            <person name="Baroncelli R."/>
            <person name="Muthumeenakshi S."/>
            <person name="Osborne T.H."/>
            <person name="Janganan T.K."/>
            <person name="Sreenivasaprasad S."/>
        </authorList>
    </citation>
    <scope>NUCLEOTIDE SEQUENCE</scope>
    <source>
        <strain evidence="2">Conio</strain>
    </source>
</reference>
<proteinExistence type="predicted"/>